<accession>A0ABQ0BQ09</accession>
<evidence type="ECO:0000256" key="2">
    <source>
        <dbReference type="SAM" id="Phobius"/>
    </source>
</evidence>
<reference evidence="3 4" key="1">
    <citation type="submission" date="2024-04" db="EMBL/GenBank/DDBJ databases">
        <title>Defined microbial consortia suppress multidrug-resistant proinflammatory Enterobacteriaceae via ecological control.</title>
        <authorList>
            <person name="Furuichi M."/>
            <person name="Kawaguchi T."/>
            <person name="Pust M."/>
            <person name="Yasuma K."/>
            <person name="Plichta D."/>
            <person name="Hasegawa N."/>
            <person name="Ohya T."/>
            <person name="Bhattarai S."/>
            <person name="Sasajima S."/>
            <person name="Aoto Y."/>
            <person name="Tuganbaev T."/>
            <person name="Yaginuma M."/>
            <person name="Ueda M."/>
            <person name="Okahashi N."/>
            <person name="Amafuji K."/>
            <person name="Kiridooshi Y."/>
            <person name="Sugita K."/>
            <person name="Strazar M."/>
            <person name="Skelly A."/>
            <person name="Suda W."/>
            <person name="Hattori M."/>
            <person name="Nakamoto N."/>
            <person name="Caballero S."/>
            <person name="Norman J."/>
            <person name="Olle B."/>
            <person name="Tanoue T."/>
            <person name="Arita M."/>
            <person name="Bucci V."/>
            <person name="Atarashi K."/>
            <person name="Xavier R."/>
            <person name="Honda K."/>
        </authorList>
    </citation>
    <scope>NUCLEOTIDE SEQUENCE [LARGE SCALE GENOMIC DNA]</scope>
    <source>
        <strain evidence="4">k34-0107-D12</strain>
    </source>
</reference>
<proteinExistence type="predicted"/>
<organism evidence="3 4">
    <name type="scientific">Blautia parvula</name>
    <dbReference type="NCBI Taxonomy" id="2877527"/>
    <lineage>
        <taxon>Bacteria</taxon>
        <taxon>Bacillati</taxon>
        <taxon>Bacillota</taxon>
        <taxon>Clostridia</taxon>
        <taxon>Lachnospirales</taxon>
        <taxon>Lachnospiraceae</taxon>
        <taxon>Blautia</taxon>
    </lineage>
</organism>
<dbReference type="RefSeq" id="WP_390423077.1">
    <property type="nucleotide sequence ID" value="NZ_BAABZQ010000001.1"/>
</dbReference>
<sequence>MADERHDQNNVEEAEEKKGFISWVKNHKTELAMAGVGTAFCIATILGIKNKESLSQLFEDLKYDMEHGKPGTERWFNKADLEELKEARKLVHNDLMNPALDNEYRADCHDLLLKFDQKIGEKEWEGREPKGPAYHREHGYGLYKP</sequence>
<name>A0ABQ0BQ09_9FIRM</name>
<comment type="caution">
    <text evidence="3">The sequence shown here is derived from an EMBL/GenBank/DDBJ whole genome shotgun (WGS) entry which is preliminary data.</text>
</comment>
<feature type="region of interest" description="Disordered" evidence="1">
    <location>
        <begin position="124"/>
        <end position="145"/>
    </location>
</feature>
<keyword evidence="2" id="KW-0472">Membrane</keyword>
<feature type="compositionally biased region" description="Basic and acidic residues" evidence="1">
    <location>
        <begin position="124"/>
        <end position="139"/>
    </location>
</feature>
<evidence type="ECO:0000313" key="3">
    <source>
        <dbReference type="EMBL" id="GAA6498619.1"/>
    </source>
</evidence>
<evidence type="ECO:0000313" key="4">
    <source>
        <dbReference type="Proteomes" id="UP001600941"/>
    </source>
</evidence>
<evidence type="ECO:0000256" key="1">
    <source>
        <dbReference type="SAM" id="MobiDB-lite"/>
    </source>
</evidence>
<gene>
    <name evidence="3" type="ORF">K340107D12_14350</name>
</gene>
<protein>
    <submittedName>
        <fullName evidence="3">Uncharacterized protein</fullName>
    </submittedName>
</protein>
<dbReference type="EMBL" id="BAABZQ010000001">
    <property type="protein sequence ID" value="GAA6498619.1"/>
    <property type="molecule type" value="Genomic_DNA"/>
</dbReference>
<keyword evidence="4" id="KW-1185">Reference proteome</keyword>
<feature type="transmembrane region" description="Helical" evidence="2">
    <location>
        <begin position="31"/>
        <end position="48"/>
    </location>
</feature>
<keyword evidence="2" id="KW-1133">Transmembrane helix</keyword>
<keyword evidence="2" id="KW-0812">Transmembrane</keyword>
<dbReference type="Proteomes" id="UP001600941">
    <property type="component" value="Unassembled WGS sequence"/>
</dbReference>